<name>A0ABW9W5Q0_9BURK</name>
<protein>
    <submittedName>
        <fullName evidence="1">Uncharacterized protein</fullName>
    </submittedName>
</protein>
<keyword evidence="2" id="KW-1185">Reference proteome</keyword>
<comment type="caution">
    <text evidence="1">The sequence shown here is derived from an EMBL/GenBank/DDBJ whole genome shotgun (WGS) entry which is preliminary data.</text>
</comment>
<sequence>MEEMKTININVVSGSLDAAGVVIAPLNLDMTRVALEEAGIVFNENSKDGGWTSISAIVSMAGQSFGMNIEFKGKKLFSIDLRWRDGAAEKKGYDASEKDLIADKNSLSRLIEKKIAKFSPQEPSYNADVFNYDWGFISASASIRSSIVVMGLMYIDSKAMS</sequence>
<dbReference type="RefSeq" id="WP_161057142.1">
    <property type="nucleotide sequence ID" value="NZ_WWCT01000022.1"/>
</dbReference>
<accession>A0ABW9W5Q0</accession>
<dbReference type="Proteomes" id="UP000642144">
    <property type="component" value="Unassembled WGS sequence"/>
</dbReference>
<evidence type="ECO:0000313" key="2">
    <source>
        <dbReference type="Proteomes" id="UP000642144"/>
    </source>
</evidence>
<gene>
    <name evidence="1" type="ORF">GTP69_23535</name>
</gene>
<reference evidence="1 2" key="1">
    <citation type="submission" date="2019-12" db="EMBL/GenBank/DDBJ databases">
        <title>Novel species isolated from a subtropical stream in China.</title>
        <authorList>
            <person name="Lu H."/>
        </authorList>
    </citation>
    <scope>NUCLEOTIDE SEQUENCE [LARGE SCALE GENOMIC DNA]</scope>
    <source>
        <strain evidence="1 2">CY42W</strain>
    </source>
</reference>
<dbReference type="EMBL" id="WWCT01000022">
    <property type="protein sequence ID" value="MYN29377.1"/>
    <property type="molecule type" value="Genomic_DNA"/>
</dbReference>
<proteinExistence type="predicted"/>
<organism evidence="1 2">
    <name type="scientific">Duganella levis</name>
    <dbReference type="NCBI Taxonomy" id="2692169"/>
    <lineage>
        <taxon>Bacteria</taxon>
        <taxon>Pseudomonadati</taxon>
        <taxon>Pseudomonadota</taxon>
        <taxon>Betaproteobacteria</taxon>
        <taxon>Burkholderiales</taxon>
        <taxon>Oxalobacteraceae</taxon>
        <taxon>Telluria group</taxon>
        <taxon>Duganella</taxon>
    </lineage>
</organism>
<evidence type="ECO:0000313" key="1">
    <source>
        <dbReference type="EMBL" id="MYN29377.1"/>
    </source>
</evidence>